<dbReference type="Pfam" id="PF13091">
    <property type="entry name" value="PLDc_2"/>
    <property type="match status" value="1"/>
</dbReference>
<dbReference type="AlphaFoldDB" id="A0A5J4QG08"/>
<dbReference type="InterPro" id="IPR014001">
    <property type="entry name" value="Helicase_ATP-bd"/>
</dbReference>
<dbReference type="Gene3D" id="3.30.870.10">
    <property type="entry name" value="Endonuclease Chain A"/>
    <property type="match status" value="1"/>
</dbReference>
<dbReference type="Gene3D" id="3.40.50.300">
    <property type="entry name" value="P-loop containing nucleotide triphosphate hydrolases"/>
    <property type="match status" value="1"/>
</dbReference>
<dbReference type="InterPro" id="IPR025202">
    <property type="entry name" value="PLD-like_dom"/>
</dbReference>
<comment type="caution">
    <text evidence="2">The sequence shown here is derived from an EMBL/GenBank/DDBJ whole genome shotgun (WGS) entry which is preliminary data.</text>
</comment>
<dbReference type="InterPro" id="IPR000330">
    <property type="entry name" value="SNF2_N"/>
</dbReference>
<dbReference type="GO" id="GO:0005524">
    <property type="term" value="F:ATP binding"/>
    <property type="evidence" value="ECO:0007669"/>
    <property type="project" value="InterPro"/>
</dbReference>
<feature type="domain" description="Helicase ATP-binding" evidence="1">
    <location>
        <begin position="212"/>
        <end position="349"/>
    </location>
</feature>
<protein>
    <submittedName>
        <fullName evidence="2">RNA polymerase-associated protein RapA</fullName>
        <ecNumber evidence="2">3.6.4.-</ecNumber>
    </submittedName>
</protein>
<keyword evidence="2" id="KW-0378">Hydrolase</keyword>
<name>A0A5J4QG08_9ZZZZ</name>
<dbReference type="SMART" id="SM00487">
    <property type="entry name" value="DEXDc"/>
    <property type="match status" value="1"/>
</dbReference>
<dbReference type="PANTHER" id="PTHR10799">
    <property type="entry name" value="SNF2/RAD54 HELICASE FAMILY"/>
    <property type="match status" value="1"/>
</dbReference>
<dbReference type="EC" id="3.6.4.-" evidence="2"/>
<dbReference type="PROSITE" id="PS51192">
    <property type="entry name" value="HELICASE_ATP_BIND_1"/>
    <property type="match status" value="1"/>
</dbReference>
<dbReference type="Pfam" id="PF00176">
    <property type="entry name" value="SNF2-rel_dom"/>
    <property type="match status" value="1"/>
</dbReference>
<proteinExistence type="predicted"/>
<evidence type="ECO:0000313" key="2">
    <source>
        <dbReference type="EMBL" id="KAA6319724.1"/>
    </source>
</evidence>
<gene>
    <name evidence="2" type="ORF">EZS27_030414</name>
</gene>
<organism evidence="2">
    <name type="scientific">termite gut metagenome</name>
    <dbReference type="NCBI Taxonomy" id="433724"/>
    <lineage>
        <taxon>unclassified sequences</taxon>
        <taxon>metagenomes</taxon>
        <taxon>organismal metagenomes</taxon>
    </lineage>
</organism>
<dbReference type="SUPFAM" id="SSF52540">
    <property type="entry name" value="P-loop containing nucleoside triphosphate hydrolases"/>
    <property type="match status" value="1"/>
</dbReference>
<dbReference type="InterPro" id="IPR027417">
    <property type="entry name" value="P-loop_NTPase"/>
</dbReference>
<evidence type="ECO:0000259" key="1">
    <source>
        <dbReference type="PROSITE" id="PS51192"/>
    </source>
</evidence>
<feature type="non-terminal residue" evidence="2">
    <location>
        <position position="552"/>
    </location>
</feature>
<dbReference type="SUPFAM" id="SSF56024">
    <property type="entry name" value="Phospholipase D/nuclease"/>
    <property type="match status" value="1"/>
</dbReference>
<dbReference type="GO" id="GO:0016787">
    <property type="term" value="F:hydrolase activity"/>
    <property type="evidence" value="ECO:0007669"/>
    <property type="project" value="UniProtKB-KW"/>
</dbReference>
<reference evidence="2" key="1">
    <citation type="submission" date="2019-03" db="EMBL/GenBank/DDBJ databases">
        <title>Single cell metagenomics reveals metabolic interactions within the superorganism composed of flagellate Streblomastix strix and complex community of Bacteroidetes bacteria on its surface.</title>
        <authorList>
            <person name="Treitli S.C."/>
            <person name="Kolisko M."/>
            <person name="Husnik F."/>
            <person name="Keeling P."/>
            <person name="Hampl V."/>
        </authorList>
    </citation>
    <scope>NUCLEOTIDE SEQUENCE</scope>
    <source>
        <strain evidence="2">STM</strain>
    </source>
</reference>
<accession>A0A5J4QG08</accession>
<sequence>MERELLNKTSEIDIFIKNRKSSHKEIRNEFNEAIVKLFNKSGYFEGKKEVEAFKIYYEKIKNGTLEIRKTKNPSHAKMYIFSYLNEFAENGETPGTVITGSSNLTYNGFHEQNEINVRFQNKTEYQDACHIFESLWKDAVVIVDKDHINDFEDGVIKHIWYEKLPSPYLLYLRVLYEYFNIDTSKRIRMPHEITKGNFYNLKYQEDAIRMALATIEKHHGVIVSDVVGLGKSIIGSTIANNLNLRTIIIAPPHLVSQWEDYRVEFRFNARVFSRGIIEKALNHYRSKTVESEQWLIIIDEAHNYRNEYTQDYGILHELCQGNKVMLLTATPFNNQPSDIYSMVKLFQIPTKSTLHTVNNLGHAFRELIEKYKTLKKEQKDKQISNEDLKHAVDDIAKQIRIIISPLIIRRSRLDLDAIPAYKEDLIKQGIEFPVVADPQLLDYDLGELRDLYKSTLECISPKMEDTLIDVEDDLYAEDSKNESSMKFFHAARYKPVIYVKPEYEDNVKQEVEKAGFEYHLFKGTQRNLAKFMRTLLVRRFESSQTAFRKSLD</sequence>
<dbReference type="EMBL" id="SNRY01003793">
    <property type="protein sequence ID" value="KAA6319724.1"/>
    <property type="molecule type" value="Genomic_DNA"/>
</dbReference>